<dbReference type="Gene3D" id="3.30.1330.60">
    <property type="entry name" value="OmpA-like domain"/>
    <property type="match status" value="1"/>
</dbReference>
<dbReference type="InterPro" id="IPR036737">
    <property type="entry name" value="OmpA-like_sf"/>
</dbReference>
<keyword evidence="1" id="KW-0472">Membrane</keyword>
<dbReference type="InterPro" id="IPR050330">
    <property type="entry name" value="Bact_OuterMem_StrucFunc"/>
</dbReference>
<keyword evidence="5" id="KW-1185">Reference proteome</keyword>
<evidence type="ECO:0000256" key="1">
    <source>
        <dbReference type="PROSITE-ProRule" id="PRU00473"/>
    </source>
</evidence>
<dbReference type="GO" id="GO:0016020">
    <property type="term" value="C:membrane"/>
    <property type="evidence" value="ECO:0007669"/>
    <property type="project" value="UniProtKB-UniRule"/>
</dbReference>
<dbReference type="PANTHER" id="PTHR30329:SF20">
    <property type="entry name" value="EXPORTED PROTEIN"/>
    <property type="match status" value="1"/>
</dbReference>
<dbReference type="AlphaFoldDB" id="A0A853FY46"/>
<organism evidence="4 5">
    <name type="scientific">Parapusillimonas granuli</name>
    <dbReference type="NCBI Taxonomy" id="380911"/>
    <lineage>
        <taxon>Bacteria</taxon>
        <taxon>Pseudomonadati</taxon>
        <taxon>Pseudomonadota</taxon>
        <taxon>Betaproteobacteria</taxon>
        <taxon>Burkholderiales</taxon>
        <taxon>Alcaligenaceae</taxon>
        <taxon>Parapusillimonas</taxon>
    </lineage>
</organism>
<feature type="compositionally biased region" description="Low complexity" evidence="2">
    <location>
        <begin position="7"/>
        <end position="37"/>
    </location>
</feature>
<dbReference type="EMBL" id="JACCEM010000003">
    <property type="protein sequence ID" value="NYT49027.1"/>
    <property type="molecule type" value="Genomic_DNA"/>
</dbReference>
<dbReference type="PROSITE" id="PS51123">
    <property type="entry name" value="OMPA_2"/>
    <property type="match status" value="1"/>
</dbReference>
<dbReference type="SUPFAM" id="SSF103088">
    <property type="entry name" value="OmpA-like"/>
    <property type="match status" value="1"/>
</dbReference>
<gene>
    <name evidence="4" type="ORF">H0A72_06850</name>
</gene>
<dbReference type="InterPro" id="IPR006665">
    <property type="entry name" value="OmpA-like"/>
</dbReference>
<feature type="domain" description="OmpA-like" evidence="3">
    <location>
        <begin position="128"/>
        <end position="248"/>
    </location>
</feature>
<comment type="caution">
    <text evidence="4">The sequence shown here is derived from an EMBL/GenBank/DDBJ whole genome shotgun (WGS) entry which is preliminary data.</text>
</comment>
<proteinExistence type="predicted"/>
<evidence type="ECO:0000313" key="4">
    <source>
        <dbReference type="EMBL" id="NYT49027.1"/>
    </source>
</evidence>
<protein>
    <submittedName>
        <fullName evidence="4">OmpA family protein</fullName>
    </submittedName>
</protein>
<name>A0A853FY46_9BURK</name>
<dbReference type="Pfam" id="PF00691">
    <property type="entry name" value="OmpA"/>
    <property type="match status" value="1"/>
</dbReference>
<dbReference type="Proteomes" id="UP000559809">
    <property type="component" value="Unassembled WGS sequence"/>
</dbReference>
<evidence type="ECO:0000259" key="3">
    <source>
        <dbReference type="PROSITE" id="PS51123"/>
    </source>
</evidence>
<feature type="region of interest" description="Disordered" evidence="2">
    <location>
        <begin position="1"/>
        <end position="37"/>
    </location>
</feature>
<reference evidence="4 5" key="1">
    <citation type="submission" date="2020-07" db="EMBL/GenBank/DDBJ databases">
        <title>Taxonomic revisions and descriptions of new bacterial species based on genomic comparisons in the high-G+C-content subgroup of the family Alcaligenaceae.</title>
        <authorList>
            <person name="Szabo A."/>
            <person name="Felfoldi T."/>
        </authorList>
    </citation>
    <scope>NUCLEOTIDE SEQUENCE [LARGE SCALE GENOMIC DNA]</scope>
    <source>
        <strain evidence="4 5">LMG 24012</strain>
    </source>
</reference>
<dbReference type="CDD" id="cd07185">
    <property type="entry name" value="OmpA_C-like"/>
    <property type="match status" value="1"/>
</dbReference>
<accession>A0A853FY46</accession>
<feature type="region of interest" description="Disordered" evidence="2">
    <location>
        <begin position="225"/>
        <end position="256"/>
    </location>
</feature>
<sequence length="256" mass="26746">MAPPAAAPSEPAAPVASPDPVEPSAPIAPAGGGAWPAIVAQTEWDPPAYAPGLSDPDPSESTLFVELPSYFLAEPDADAVLRHVMGIGPVAPASAPAPAPAAPRPAPGGMGMLALPELGDDIEIIRKRESISFRINSEILYSSAKADLSLEGLAVLRKLLPVLRGSDYIITVEGHTDALPIRGGQYPSNWELSSARAGRVVRYLAANGVGRARLRAIGYADTRPLADNDTEQGRASNRRVEIILEPPPAPEPDDDP</sequence>
<evidence type="ECO:0000313" key="5">
    <source>
        <dbReference type="Proteomes" id="UP000559809"/>
    </source>
</evidence>
<dbReference type="PANTHER" id="PTHR30329">
    <property type="entry name" value="STATOR ELEMENT OF FLAGELLAR MOTOR COMPLEX"/>
    <property type="match status" value="1"/>
</dbReference>
<evidence type="ECO:0000256" key="2">
    <source>
        <dbReference type="SAM" id="MobiDB-lite"/>
    </source>
</evidence>